<dbReference type="WBParaSite" id="ALUE_0001429201-mRNA-1">
    <property type="protein sequence ID" value="ALUE_0001429201-mRNA-1"/>
    <property type="gene ID" value="ALUE_0001429201"/>
</dbReference>
<evidence type="ECO:0000256" key="1">
    <source>
        <dbReference type="ARBA" id="ARBA00004613"/>
    </source>
</evidence>
<comment type="subcellular location">
    <subcellularLocation>
        <location evidence="1">Secreted</location>
    </subcellularLocation>
</comment>
<dbReference type="AlphaFoldDB" id="A0A9J2PWH6"/>
<keyword evidence="5" id="KW-0027">Amidation</keyword>
<feature type="signal peptide" evidence="7">
    <location>
        <begin position="1"/>
        <end position="17"/>
    </location>
</feature>
<sequence length="159" mass="18230">MMLQSALYMTLFGAVCALRVLTKEESEPQLVSDNDPTMICELYPQLELCTDAHLMDKRKSAYMRFGRSDSSAIRGDAEEVEKRKSAYMRFGKRDDSASSLSDNGQTYDGEIEKRKSAYMRFGKRKSAYMRFGKRSDEQPTAEIEKRKSAYMRLVITKAT</sequence>
<name>A0A9J2PWH6_ASCLU</name>
<keyword evidence="6" id="KW-0527">Neuropeptide</keyword>
<organism evidence="8 9">
    <name type="scientific">Ascaris lumbricoides</name>
    <name type="common">Giant roundworm</name>
    <dbReference type="NCBI Taxonomy" id="6252"/>
    <lineage>
        <taxon>Eukaryota</taxon>
        <taxon>Metazoa</taxon>
        <taxon>Ecdysozoa</taxon>
        <taxon>Nematoda</taxon>
        <taxon>Chromadorea</taxon>
        <taxon>Rhabditida</taxon>
        <taxon>Spirurina</taxon>
        <taxon>Ascaridomorpha</taxon>
        <taxon>Ascaridoidea</taxon>
        <taxon>Ascarididae</taxon>
        <taxon>Ascaris</taxon>
    </lineage>
</organism>
<keyword evidence="7" id="KW-0732">Signal</keyword>
<dbReference type="InterPro" id="IPR051041">
    <property type="entry name" value="FMRFamide-related_np"/>
</dbReference>
<evidence type="ECO:0000256" key="7">
    <source>
        <dbReference type="SAM" id="SignalP"/>
    </source>
</evidence>
<keyword evidence="8" id="KW-1185">Reference proteome</keyword>
<protein>
    <submittedName>
        <fullName evidence="9">Uncharacterized protein</fullName>
    </submittedName>
</protein>
<evidence type="ECO:0000256" key="4">
    <source>
        <dbReference type="ARBA" id="ARBA00022685"/>
    </source>
</evidence>
<keyword evidence="4" id="KW-0165">Cleavage on pair of basic residues</keyword>
<reference evidence="9" key="1">
    <citation type="submission" date="2023-03" db="UniProtKB">
        <authorList>
            <consortium name="WormBaseParasite"/>
        </authorList>
    </citation>
    <scope>IDENTIFICATION</scope>
</reference>
<dbReference type="InterPro" id="IPR002544">
    <property type="entry name" value="FMRFamid-related_peptide-like"/>
</dbReference>
<accession>A0A9J2PWH6</accession>
<dbReference type="Proteomes" id="UP000036681">
    <property type="component" value="Unplaced"/>
</dbReference>
<dbReference type="GO" id="GO:0007218">
    <property type="term" value="P:neuropeptide signaling pathway"/>
    <property type="evidence" value="ECO:0007669"/>
    <property type="project" value="UniProtKB-KW"/>
</dbReference>
<dbReference type="GO" id="GO:0005576">
    <property type="term" value="C:extracellular region"/>
    <property type="evidence" value="ECO:0007669"/>
    <property type="project" value="UniProtKB-SubCell"/>
</dbReference>
<evidence type="ECO:0000256" key="5">
    <source>
        <dbReference type="ARBA" id="ARBA00022815"/>
    </source>
</evidence>
<feature type="chain" id="PRO_5039909384" evidence="7">
    <location>
        <begin position="18"/>
        <end position="159"/>
    </location>
</feature>
<evidence type="ECO:0000313" key="8">
    <source>
        <dbReference type="Proteomes" id="UP000036681"/>
    </source>
</evidence>
<proteinExistence type="inferred from homology"/>
<evidence type="ECO:0000256" key="2">
    <source>
        <dbReference type="ARBA" id="ARBA00006356"/>
    </source>
</evidence>
<dbReference type="PANTHER" id="PTHR20986">
    <property type="entry name" value="FMRFAMIDE-RELATED PEPTIDES"/>
    <property type="match status" value="1"/>
</dbReference>
<keyword evidence="3" id="KW-0964">Secreted</keyword>
<evidence type="ECO:0000256" key="6">
    <source>
        <dbReference type="ARBA" id="ARBA00023320"/>
    </source>
</evidence>
<evidence type="ECO:0000256" key="3">
    <source>
        <dbReference type="ARBA" id="ARBA00022525"/>
    </source>
</evidence>
<comment type="similarity">
    <text evidence="2">Belongs to the FARP (FMRFamide related peptide) family.</text>
</comment>
<evidence type="ECO:0000313" key="9">
    <source>
        <dbReference type="WBParaSite" id="ALUE_0001429201-mRNA-1"/>
    </source>
</evidence>
<dbReference type="PANTHER" id="PTHR20986:SF14">
    <property type="entry name" value="FMRFAMIDE-LIKE NEUROPEPTIDES 6"/>
    <property type="match status" value="1"/>
</dbReference>
<dbReference type="Pfam" id="PF01581">
    <property type="entry name" value="FARP"/>
    <property type="match status" value="3"/>
</dbReference>